<sequence length="140" mass="16273">MLSLLFNPNGAKFKNVYVYSKSLFQPKYQLLQDVIAQVKGVGYFPFKDNEEIIGPDEAQANSVFLFDDVACDGQQKIREYYSMCRHKDIDAAYLCQTYSKIPKQLIRDNCNMIVLFKQDEITLFMSNIFKNTEATNKRQL</sequence>
<reference evidence="1" key="1">
    <citation type="submission" date="2025-08" db="UniProtKB">
        <authorList>
            <consortium name="RefSeq"/>
        </authorList>
    </citation>
    <scope>IDENTIFICATION</scope>
    <source>
        <tissue evidence="1">Whole insect</tissue>
    </source>
</reference>
<dbReference type="InParanoid" id="A0A6P7GTZ6"/>
<dbReference type="RefSeq" id="XP_028149492.1">
    <property type="nucleotide sequence ID" value="XM_028293691.1"/>
</dbReference>
<protein>
    <submittedName>
        <fullName evidence="1">Uncharacterized protein LOC114342889</fullName>
    </submittedName>
</protein>
<dbReference type="InterPro" id="IPR027417">
    <property type="entry name" value="P-loop_NTPase"/>
</dbReference>
<name>A0A6P7GTZ6_DIAVI</name>
<dbReference type="AlphaFoldDB" id="A0A6P7GTZ6"/>
<proteinExistence type="predicted"/>
<organism evidence="1">
    <name type="scientific">Diabrotica virgifera virgifera</name>
    <name type="common">western corn rootworm</name>
    <dbReference type="NCBI Taxonomy" id="50390"/>
    <lineage>
        <taxon>Eukaryota</taxon>
        <taxon>Metazoa</taxon>
        <taxon>Ecdysozoa</taxon>
        <taxon>Arthropoda</taxon>
        <taxon>Hexapoda</taxon>
        <taxon>Insecta</taxon>
        <taxon>Pterygota</taxon>
        <taxon>Neoptera</taxon>
        <taxon>Endopterygota</taxon>
        <taxon>Coleoptera</taxon>
        <taxon>Polyphaga</taxon>
        <taxon>Cucujiformia</taxon>
        <taxon>Chrysomeloidea</taxon>
        <taxon>Chrysomelidae</taxon>
        <taxon>Galerucinae</taxon>
        <taxon>Diabroticina</taxon>
        <taxon>Diabroticites</taxon>
        <taxon>Diabrotica</taxon>
    </lineage>
</organism>
<gene>
    <name evidence="1" type="primary">LOC114342889</name>
</gene>
<accession>A0A6P7GTZ6</accession>
<dbReference type="Gene3D" id="3.40.50.300">
    <property type="entry name" value="P-loop containing nucleotide triphosphate hydrolases"/>
    <property type="match status" value="1"/>
</dbReference>
<evidence type="ECO:0000313" key="1">
    <source>
        <dbReference type="RefSeq" id="XP_028149492.1"/>
    </source>
</evidence>